<proteinExistence type="predicted"/>
<dbReference type="EMBL" id="JAYMYQ010000003">
    <property type="protein sequence ID" value="KAK7345013.1"/>
    <property type="molecule type" value="Genomic_DNA"/>
</dbReference>
<comment type="caution">
    <text evidence="2">The sequence shown here is derived from an EMBL/GenBank/DDBJ whole genome shotgun (WGS) entry which is preliminary data.</text>
</comment>
<accession>A0AAN9M3X4</accession>
<feature type="region of interest" description="Disordered" evidence="1">
    <location>
        <begin position="57"/>
        <end position="78"/>
    </location>
</feature>
<evidence type="ECO:0000313" key="3">
    <source>
        <dbReference type="Proteomes" id="UP001367508"/>
    </source>
</evidence>
<reference evidence="2 3" key="1">
    <citation type="submission" date="2024-01" db="EMBL/GenBank/DDBJ databases">
        <title>The genomes of 5 underutilized Papilionoideae crops provide insights into root nodulation and disease resistanc.</title>
        <authorList>
            <person name="Jiang F."/>
        </authorList>
    </citation>
    <scope>NUCLEOTIDE SEQUENCE [LARGE SCALE GENOMIC DNA]</scope>
    <source>
        <strain evidence="2">LVBAO_FW01</strain>
        <tissue evidence="2">Leaves</tissue>
    </source>
</reference>
<dbReference type="Proteomes" id="UP001367508">
    <property type="component" value="Unassembled WGS sequence"/>
</dbReference>
<protein>
    <submittedName>
        <fullName evidence="2">Uncharacterized protein</fullName>
    </submittedName>
</protein>
<evidence type="ECO:0000256" key="1">
    <source>
        <dbReference type="SAM" id="MobiDB-lite"/>
    </source>
</evidence>
<keyword evidence="3" id="KW-1185">Reference proteome</keyword>
<name>A0AAN9M3X4_CANGL</name>
<evidence type="ECO:0000313" key="2">
    <source>
        <dbReference type="EMBL" id="KAK7345013.1"/>
    </source>
</evidence>
<feature type="compositionally biased region" description="Basic and acidic residues" evidence="1">
    <location>
        <begin position="60"/>
        <end position="71"/>
    </location>
</feature>
<organism evidence="2 3">
    <name type="scientific">Canavalia gladiata</name>
    <name type="common">Sword bean</name>
    <name type="synonym">Dolichos gladiatus</name>
    <dbReference type="NCBI Taxonomy" id="3824"/>
    <lineage>
        <taxon>Eukaryota</taxon>
        <taxon>Viridiplantae</taxon>
        <taxon>Streptophyta</taxon>
        <taxon>Embryophyta</taxon>
        <taxon>Tracheophyta</taxon>
        <taxon>Spermatophyta</taxon>
        <taxon>Magnoliopsida</taxon>
        <taxon>eudicotyledons</taxon>
        <taxon>Gunneridae</taxon>
        <taxon>Pentapetalae</taxon>
        <taxon>rosids</taxon>
        <taxon>fabids</taxon>
        <taxon>Fabales</taxon>
        <taxon>Fabaceae</taxon>
        <taxon>Papilionoideae</taxon>
        <taxon>50 kb inversion clade</taxon>
        <taxon>NPAAA clade</taxon>
        <taxon>indigoferoid/millettioid clade</taxon>
        <taxon>Phaseoleae</taxon>
        <taxon>Canavalia</taxon>
    </lineage>
</organism>
<dbReference type="AlphaFoldDB" id="A0AAN9M3X4"/>
<sequence>MKKQDQMDKQIGEFNIVDKLGAYIYLIGKSQAYKPLSSEERLKPNIALLYLQESTTGGKMEQKQESEEKSQGHPMGHVTTYKRRIDIDSLTMGSEWNFLFQLPYPGATTLGRKFYANVFVKGFGLP</sequence>
<gene>
    <name evidence="2" type="ORF">VNO77_15360</name>
</gene>